<dbReference type="PANTHER" id="PTHR42733:SF12">
    <property type="entry name" value="PROTEINASE"/>
    <property type="match status" value="1"/>
</dbReference>
<dbReference type="Gene3D" id="3.40.50.880">
    <property type="match status" value="1"/>
</dbReference>
<comment type="similarity">
    <text evidence="1">Belongs to the peptidase C56 family.</text>
</comment>
<dbReference type="AlphaFoldDB" id="A0A3M5X1X2"/>
<dbReference type="SUPFAM" id="SSF52317">
    <property type="entry name" value="Class I glutamine amidotransferase-like"/>
    <property type="match status" value="1"/>
</dbReference>
<sequence>MDSDPLRRNGPSSETKIFSELCLVRSFGLCVNGVNGGCKTACQTLLLSPTLEDPMSKALTGKRIAILVTDGFEQVELTGPKEALEQAGATVEILSAEEGKVKGWNHDKPADDFKIDGTFKAANASDYHGVVLPGGVQNSDTIRIDSDAQKIVKDIEAAGKPVAVICHGSWLLISAGLVKGKTLTSFKTLKDDLVNAGAKWVDQEVVTDGKLISSRQPDDIPAFNSKLIEELSA</sequence>
<dbReference type="CDD" id="cd03134">
    <property type="entry name" value="GATase1_PfpI_like"/>
    <property type="match status" value="1"/>
</dbReference>
<feature type="domain" description="DJ-1/PfpI" evidence="2">
    <location>
        <begin position="62"/>
        <end position="230"/>
    </location>
</feature>
<dbReference type="PANTHER" id="PTHR42733">
    <property type="entry name" value="DJ-1 PROTEIN"/>
    <property type="match status" value="1"/>
</dbReference>
<evidence type="ECO:0000313" key="3">
    <source>
        <dbReference type="EMBL" id="RMU76622.1"/>
    </source>
</evidence>
<dbReference type="PROSITE" id="PS51276">
    <property type="entry name" value="PEPTIDASE_C56_PFPI"/>
    <property type="match status" value="1"/>
</dbReference>
<gene>
    <name evidence="3" type="ORF">ALP23_04780</name>
</gene>
<dbReference type="InterPro" id="IPR006286">
    <property type="entry name" value="C56_PfpI-like"/>
</dbReference>
<dbReference type="InterPro" id="IPR029062">
    <property type="entry name" value="Class_I_gatase-like"/>
</dbReference>
<organism evidence="3 4">
    <name type="scientific">Pseudomonas syringae pv. apii</name>
    <dbReference type="NCBI Taxonomy" id="81036"/>
    <lineage>
        <taxon>Bacteria</taxon>
        <taxon>Pseudomonadati</taxon>
        <taxon>Pseudomonadota</taxon>
        <taxon>Gammaproteobacteria</taxon>
        <taxon>Pseudomonadales</taxon>
        <taxon>Pseudomonadaceae</taxon>
        <taxon>Pseudomonas</taxon>
    </lineage>
</organism>
<accession>A0A3M5X1X2</accession>
<evidence type="ECO:0000259" key="2">
    <source>
        <dbReference type="Pfam" id="PF01965"/>
    </source>
</evidence>
<name>A0A3M5X1X2_9PSED</name>
<dbReference type="Proteomes" id="UP000271152">
    <property type="component" value="Unassembled WGS sequence"/>
</dbReference>
<comment type="caution">
    <text evidence="3">The sequence shown here is derived from an EMBL/GenBank/DDBJ whole genome shotgun (WGS) entry which is preliminary data.</text>
</comment>
<reference evidence="3 4" key="1">
    <citation type="submission" date="2018-08" db="EMBL/GenBank/DDBJ databases">
        <title>Recombination of ecologically and evolutionarily significant loci maintains genetic cohesion in the Pseudomonas syringae species complex.</title>
        <authorList>
            <person name="Dillon M."/>
            <person name="Thakur S."/>
            <person name="Almeida R.N.D."/>
            <person name="Weir B.S."/>
            <person name="Guttman D.S."/>
        </authorList>
    </citation>
    <scope>NUCLEOTIDE SEQUENCE [LARGE SCALE GENOMIC DNA]</scope>
    <source>
        <strain evidence="3 4">ICMP 11947</strain>
    </source>
</reference>
<proteinExistence type="inferred from homology"/>
<dbReference type="NCBIfam" id="TIGR01382">
    <property type="entry name" value="PfpI"/>
    <property type="match status" value="1"/>
</dbReference>
<protein>
    <submittedName>
        <fullName evidence="3">Peptidase C56, PfpI</fullName>
    </submittedName>
</protein>
<dbReference type="EMBL" id="RBUG01000027">
    <property type="protein sequence ID" value="RMU76622.1"/>
    <property type="molecule type" value="Genomic_DNA"/>
</dbReference>
<dbReference type="InterPro" id="IPR002818">
    <property type="entry name" value="DJ-1/PfpI"/>
</dbReference>
<dbReference type="Pfam" id="PF01965">
    <property type="entry name" value="DJ-1_PfpI"/>
    <property type="match status" value="1"/>
</dbReference>
<evidence type="ECO:0000256" key="1">
    <source>
        <dbReference type="ARBA" id="ARBA00008542"/>
    </source>
</evidence>
<evidence type="ECO:0000313" key="4">
    <source>
        <dbReference type="Proteomes" id="UP000271152"/>
    </source>
</evidence>